<dbReference type="EMBL" id="CP027306">
    <property type="protein sequence ID" value="AXE81182.1"/>
    <property type="molecule type" value="Genomic_DNA"/>
</dbReference>
<accession>A0A2Z5JLI6</accession>
<name>A0A2Z5JLI6_STRAR</name>
<dbReference type="RefSeq" id="WP_114247590.1">
    <property type="nucleotide sequence ID" value="NZ_CP027306.1"/>
</dbReference>
<organism evidence="1">
    <name type="scientific">Streptomyces atratus</name>
    <dbReference type="NCBI Taxonomy" id="1893"/>
    <lineage>
        <taxon>Bacteria</taxon>
        <taxon>Bacillati</taxon>
        <taxon>Actinomycetota</taxon>
        <taxon>Actinomycetes</taxon>
        <taxon>Kitasatosporales</taxon>
        <taxon>Streptomycetaceae</taxon>
        <taxon>Streptomyces</taxon>
    </lineage>
</organism>
<gene>
    <name evidence="1" type="ORF">C5746_34260</name>
</gene>
<evidence type="ECO:0000313" key="1">
    <source>
        <dbReference type="EMBL" id="AXE81182.1"/>
    </source>
</evidence>
<evidence type="ECO:0008006" key="2">
    <source>
        <dbReference type="Google" id="ProtNLM"/>
    </source>
</evidence>
<sequence>MSRRTRKADPAQGTPRPTVSVCRGCCCGTPKIPDVDHAGQLAELRRSLGEAATVRAVECLDACEQANVIVVQPSAQGRRAGGRPVWLGLVNDPDAVTDIAAWVEAGGPGLADPPEILDLYTFRPSRRIQQELDHQGFSPGSGPLRQG</sequence>
<proteinExistence type="predicted"/>
<dbReference type="CDD" id="cd02980">
    <property type="entry name" value="TRX_Fd_family"/>
    <property type="match status" value="1"/>
</dbReference>
<dbReference type="Proteomes" id="UP000252698">
    <property type="component" value="Chromosome"/>
</dbReference>
<reference evidence="1" key="1">
    <citation type="journal article" date="2018" name="Front. Microbiol.">
        <title>Genome Sequencing of Streptomyces atratus SCSIOZH16 and Activation Production of Nocardamine via Metabolic Engineering.</title>
        <authorList>
            <person name="Li Y."/>
            <person name="Zhang C."/>
            <person name="Liu C."/>
            <person name="Ju J."/>
            <person name="Ma J."/>
        </authorList>
    </citation>
    <scope>NUCLEOTIDE SEQUENCE [LARGE SCALE GENOMIC DNA]</scope>
    <source>
        <strain evidence="1">SCSIO_ZH16</strain>
    </source>
</reference>
<dbReference type="KEGG" id="sata:C5746_34260"/>
<protein>
    <recommendedName>
        <fullName evidence="2">(2Fe-2S) ferredoxin domain-containing protein</fullName>
    </recommendedName>
</protein>
<dbReference type="GeneID" id="95523422"/>
<dbReference type="AlphaFoldDB" id="A0A2Z5JLI6"/>